<name>A0A1I6LTZ8_9BACT</name>
<dbReference type="Proteomes" id="UP000199024">
    <property type="component" value="Unassembled WGS sequence"/>
</dbReference>
<evidence type="ECO:0000313" key="2">
    <source>
        <dbReference type="EMBL" id="SFS06800.1"/>
    </source>
</evidence>
<accession>A0A1I6LTZ8</accession>
<dbReference type="EMBL" id="FOZL01000001">
    <property type="protein sequence ID" value="SFS06800.1"/>
    <property type="molecule type" value="Genomic_DNA"/>
</dbReference>
<feature type="compositionally biased region" description="Basic and acidic residues" evidence="1">
    <location>
        <begin position="36"/>
        <end position="45"/>
    </location>
</feature>
<gene>
    <name evidence="2" type="ORF">SAMN05421771_1255</name>
</gene>
<proteinExistence type="predicted"/>
<keyword evidence="3" id="KW-1185">Reference proteome</keyword>
<dbReference type="RefSeq" id="WP_089837607.1">
    <property type="nucleotide sequence ID" value="NZ_FOZL01000001.1"/>
</dbReference>
<feature type="compositionally biased region" description="Basic and acidic residues" evidence="1">
    <location>
        <begin position="56"/>
        <end position="71"/>
    </location>
</feature>
<dbReference type="STRING" id="474950.SAMN05421771_1255"/>
<reference evidence="2 3" key="1">
    <citation type="submission" date="2016-10" db="EMBL/GenBank/DDBJ databases">
        <authorList>
            <person name="de Groot N.N."/>
        </authorList>
    </citation>
    <scope>NUCLEOTIDE SEQUENCE [LARGE SCALE GENOMIC DNA]</scope>
    <source>
        <strain evidence="2 3">DSM 21001</strain>
    </source>
</reference>
<evidence type="ECO:0000313" key="3">
    <source>
        <dbReference type="Proteomes" id="UP000199024"/>
    </source>
</evidence>
<evidence type="ECO:0000256" key="1">
    <source>
        <dbReference type="SAM" id="MobiDB-lite"/>
    </source>
</evidence>
<protein>
    <submittedName>
        <fullName evidence="2">Uncharacterized protein</fullName>
    </submittedName>
</protein>
<organism evidence="2 3">
    <name type="scientific">Granulicella pectinivorans</name>
    <dbReference type="NCBI Taxonomy" id="474950"/>
    <lineage>
        <taxon>Bacteria</taxon>
        <taxon>Pseudomonadati</taxon>
        <taxon>Acidobacteriota</taxon>
        <taxon>Terriglobia</taxon>
        <taxon>Terriglobales</taxon>
        <taxon>Acidobacteriaceae</taxon>
        <taxon>Granulicella</taxon>
    </lineage>
</organism>
<sequence length="71" mass="7460">MKTAKKKSAAKGNHCWPGFKPTPGTKAGEQGSCEPVKGHKSDATKKAAQKAAAASRLEKTGKPNPDLKSER</sequence>
<feature type="region of interest" description="Disordered" evidence="1">
    <location>
        <begin position="1"/>
        <end position="71"/>
    </location>
</feature>
<dbReference type="AlphaFoldDB" id="A0A1I6LTZ8"/>